<name>A0AA88VQG3_9ASTE</name>
<organism evidence="2 3">
    <name type="scientific">Escallonia herrerae</name>
    <dbReference type="NCBI Taxonomy" id="1293975"/>
    <lineage>
        <taxon>Eukaryota</taxon>
        <taxon>Viridiplantae</taxon>
        <taxon>Streptophyta</taxon>
        <taxon>Embryophyta</taxon>
        <taxon>Tracheophyta</taxon>
        <taxon>Spermatophyta</taxon>
        <taxon>Magnoliopsida</taxon>
        <taxon>eudicotyledons</taxon>
        <taxon>Gunneridae</taxon>
        <taxon>Pentapetalae</taxon>
        <taxon>asterids</taxon>
        <taxon>campanulids</taxon>
        <taxon>Escalloniales</taxon>
        <taxon>Escalloniaceae</taxon>
        <taxon>Escallonia</taxon>
    </lineage>
</organism>
<gene>
    <name evidence="2" type="ORF">RJ639_012582</name>
</gene>
<comment type="caution">
    <text evidence="2">The sequence shown here is derived from an EMBL/GenBank/DDBJ whole genome shotgun (WGS) entry which is preliminary data.</text>
</comment>
<dbReference type="InterPro" id="IPR025724">
    <property type="entry name" value="GAG-pre-integrase_dom"/>
</dbReference>
<proteinExistence type="predicted"/>
<dbReference type="EMBL" id="JAVXUP010001450">
    <property type="protein sequence ID" value="KAK3011524.1"/>
    <property type="molecule type" value="Genomic_DNA"/>
</dbReference>
<accession>A0AA88VQG3</accession>
<evidence type="ECO:0000313" key="2">
    <source>
        <dbReference type="EMBL" id="KAK3011524.1"/>
    </source>
</evidence>
<protein>
    <recommendedName>
        <fullName evidence="1">GAG-pre-integrase domain-containing protein</fullName>
    </recommendedName>
</protein>
<reference evidence="2" key="1">
    <citation type="submission" date="2022-12" db="EMBL/GenBank/DDBJ databases">
        <title>Draft genome assemblies for two species of Escallonia (Escalloniales).</title>
        <authorList>
            <person name="Chanderbali A."/>
            <person name="Dervinis C."/>
            <person name="Anghel I."/>
            <person name="Soltis D."/>
            <person name="Soltis P."/>
            <person name="Zapata F."/>
        </authorList>
    </citation>
    <scope>NUCLEOTIDE SEQUENCE</scope>
    <source>
        <strain evidence="2">UCBG64.0493</strain>
        <tissue evidence="2">Leaf</tissue>
    </source>
</reference>
<dbReference type="Pfam" id="PF13976">
    <property type="entry name" value="gag_pre-integrs"/>
    <property type="match status" value="1"/>
</dbReference>
<feature type="domain" description="GAG-pre-integrase" evidence="1">
    <location>
        <begin position="81"/>
        <end position="122"/>
    </location>
</feature>
<evidence type="ECO:0000259" key="1">
    <source>
        <dbReference type="Pfam" id="PF13976"/>
    </source>
</evidence>
<dbReference type="Proteomes" id="UP001188597">
    <property type="component" value="Unassembled WGS sequence"/>
</dbReference>
<evidence type="ECO:0000313" key="3">
    <source>
        <dbReference type="Proteomes" id="UP001188597"/>
    </source>
</evidence>
<dbReference type="AlphaFoldDB" id="A0AA88VQG3"/>
<keyword evidence="3" id="KW-1185">Reference proteome</keyword>
<sequence length="162" mass="18545">MGSGGQTNCKGTVTTETKEGAKFIRNFLLVPDLQQSLSSVGQLVENGYFVHFEEADCNEIYDNSKGDQLIANIKMEKNRSYPVEFKYAGSVALKCVVEENIWLWHMRFCHLNFNGLKLLQRKYTEKPEAFIVFKRFKALVEKQSGCDIKLIRSDRVGEYSSN</sequence>